<dbReference type="KEGG" id="hspo:JGZ69_10790"/>
<name>A0AB37HH23_9BACI</name>
<evidence type="ECO:0000313" key="1">
    <source>
        <dbReference type="EMBL" id="QQX27189.1"/>
    </source>
</evidence>
<dbReference type="EMBL" id="CP066701">
    <property type="protein sequence ID" value="QQX27189.1"/>
    <property type="molecule type" value="Genomic_DNA"/>
</dbReference>
<gene>
    <name evidence="1" type="ORF">JGZ69_10790</name>
</gene>
<dbReference type="Proteomes" id="UP000595512">
    <property type="component" value="Chromosome"/>
</dbReference>
<dbReference type="RefSeq" id="WP_107920477.1">
    <property type="nucleotide sequence ID" value="NZ_CP066701.1"/>
</dbReference>
<organism evidence="1 2">
    <name type="scientific">Heyndrickxia sporothermodurans</name>
    <dbReference type="NCBI Taxonomy" id="46224"/>
    <lineage>
        <taxon>Bacteria</taxon>
        <taxon>Bacillati</taxon>
        <taxon>Bacillota</taxon>
        <taxon>Bacilli</taxon>
        <taxon>Bacillales</taxon>
        <taxon>Bacillaceae</taxon>
        <taxon>Heyndrickxia</taxon>
    </lineage>
</organism>
<reference evidence="1 2" key="1">
    <citation type="submission" date="2020-12" db="EMBL/GenBank/DDBJ databases">
        <title>Taxonomic evaluation of the Bacillus sporothermodurans group of bacteria based on whole genome sequences.</title>
        <authorList>
            <person name="Fiedler G."/>
            <person name="Herbstmann A.-D."/>
            <person name="Doll E."/>
            <person name="Wenning M."/>
            <person name="Brinks E."/>
            <person name="Kabisch J."/>
            <person name="Breitenwieser F."/>
            <person name="Lappann M."/>
            <person name="Boehnlein C."/>
            <person name="Franz C."/>
        </authorList>
    </citation>
    <scope>NUCLEOTIDE SEQUENCE [LARGE SCALE GENOMIC DNA]</scope>
    <source>
        <strain evidence="1 2">DSM 10599</strain>
    </source>
</reference>
<sequence>MKIVKTLKYKIINHSKIFHSTLDIYNRALTFIMDVIDKEFDHLDSISTKTIVPAVEKLIHVTKSNPQPKYPEFNRLFYKFPSYFRRSAIAAAFGKIKSYRFNLKNWEEEKKMAFSEGKKFKKKPPRLQLEHKEFPVFYRGNMFKKTSHTTAKIKVFHQNDWIWKEIHFKPQDEYKRGVWNWKENNPKLVQVGKKFFLHVSYESQVKLNHTNIQNQRICAVDLGINQSAVCSVMDAKGTVLARTFINQPIEKDQLYTITNKLRKAQSISGRITAPNFWRRINGLQKQIVNDTSHEIVTFAKEHRCDVIVFEYLDQMKMPKGFWGAKKLRFKLRYWRKKGIQNKVEEMAHYLGMRISRINARNTSVLAFDGSGKVQRNAKKDLATFTTGKVYHADLQASYNIGARYFIRGMQKSISEKKWLALQAKVPELSKRTEQTLSSFISLNQALET</sequence>
<proteinExistence type="predicted"/>
<evidence type="ECO:0000313" key="2">
    <source>
        <dbReference type="Proteomes" id="UP000595512"/>
    </source>
</evidence>
<accession>A0AB37HH23</accession>
<protein>
    <submittedName>
        <fullName evidence="1">IS200/IS605 family element transposase accessory protein TnpB</fullName>
    </submittedName>
</protein>
<dbReference type="AlphaFoldDB" id="A0AB37HH23"/>